<proteinExistence type="predicted"/>
<name>A0A7G9LED5_9FLAO</name>
<gene>
    <name evidence="2" type="ORF">H9W90_07695</name>
</gene>
<keyword evidence="3" id="KW-1185">Reference proteome</keyword>
<protein>
    <recommendedName>
        <fullName evidence="4">Outer membrane protein beta-barrel domain-containing protein</fullName>
    </recommendedName>
</protein>
<dbReference type="RefSeq" id="WP_187483855.1">
    <property type="nucleotide sequence ID" value="NZ_CP060695.1"/>
</dbReference>
<keyword evidence="1" id="KW-0732">Signal</keyword>
<reference evidence="2 3" key="1">
    <citation type="submission" date="2020-08" db="EMBL/GenBank/DDBJ databases">
        <title>Polaribacter sp. L12M9 isolated from gut of the Korean scallop.</title>
        <authorList>
            <person name="Jeong Y.S."/>
        </authorList>
    </citation>
    <scope>NUCLEOTIDE SEQUENCE [LARGE SCALE GENOMIC DNA]</scope>
    <source>
        <strain evidence="2 3">L12M9</strain>
    </source>
</reference>
<dbReference type="EMBL" id="CP060695">
    <property type="protein sequence ID" value="QNM86984.1"/>
    <property type="molecule type" value="Genomic_DNA"/>
</dbReference>
<evidence type="ECO:0000313" key="3">
    <source>
        <dbReference type="Proteomes" id="UP000515808"/>
    </source>
</evidence>
<evidence type="ECO:0000313" key="2">
    <source>
        <dbReference type="EMBL" id="QNM86984.1"/>
    </source>
</evidence>
<evidence type="ECO:0000256" key="1">
    <source>
        <dbReference type="SAM" id="SignalP"/>
    </source>
</evidence>
<dbReference type="Proteomes" id="UP000515808">
    <property type="component" value="Chromosome"/>
</dbReference>
<feature type="chain" id="PRO_5028935455" description="Outer membrane protein beta-barrel domain-containing protein" evidence="1">
    <location>
        <begin position="19"/>
        <end position="141"/>
    </location>
</feature>
<dbReference type="KEGG" id="ppec:H9W90_07695"/>
<organism evidence="2 3">
    <name type="scientific">Polaribacter pectinis</name>
    <dbReference type="NCBI Taxonomy" id="2738844"/>
    <lineage>
        <taxon>Bacteria</taxon>
        <taxon>Pseudomonadati</taxon>
        <taxon>Bacteroidota</taxon>
        <taxon>Flavobacteriia</taxon>
        <taxon>Flavobacteriales</taxon>
        <taxon>Flavobacteriaceae</taxon>
    </lineage>
</organism>
<accession>A0A7G9LED5</accession>
<sequence>MKNFFLALLIFTSLSTFSQFKITGYFDAEIGVNYAFSDKLQAELRVNDNLGIEFNTEFSLLYKLVSKKAYNLNFGIGVSTFPFHSDKTDFIESFYLPLQIEITPFKEVRNFGLVLESAYHFSDATDASGIRNSIGIRYIFN</sequence>
<feature type="signal peptide" evidence="1">
    <location>
        <begin position="1"/>
        <end position="18"/>
    </location>
</feature>
<dbReference type="AlphaFoldDB" id="A0A7G9LED5"/>
<evidence type="ECO:0008006" key="4">
    <source>
        <dbReference type="Google" id="ProtNLM"/>
    </source>
</evidence>